<dbReference type="AlphaFoldDB" id="A0A919DI93"/>
<proteinExistence type="predicted"/>
<organism evidence="1 2">
    <name type="scientific">Streptomyces capitiformicae</name>
    <dbReference type="NCBI Taxonomy" id="2014920"/>
    <lineage>
        <taxon>Bacteria</taxon>
        <taxon>Bacillati</taxon>
        <taxon>Actinomycetota</taxon>
        <taxon>Actinomycetes</taxon>
        <taxon>Kitasatosporales</taxon>
        <taxon>Streptomycetaceae</taxon>
        <taxon>Streptomyces</taxon>
    </lineage>
</organism>
<dbReference type="Pfam" id="PF04075">
    <property type="entry name" value="F420H2_quin_red"/>
    <property type="match status" value="1"/>
</dbReference>
<dbReference type="InterPro" id="IPR004378">
    <property type="entry name" value="F420H2_quin_Rdtase"/>
</dbReference>
<accession>A0A919DI93</accession>
<dbReference type="SUPFAM" id="SSF50475">
    <property type="entry name" value="FMN-binding split barrel"/>
    <property type="match status" value="1"/>
</dbReference>
<dbReference type="GO" id="GO:0016491">
    <property type="term" value="F:oxidoreductase activity"/>
    <property type="evidence" value="ECO:0007669"/>
    <property type="project" value="InterPro"/>
</dbReference>
<protein>
    <submittedName>
        <fullName evidence="1">Nitroreductase</fullName>
    </submittedName>
</protein>
<evidence type="ECO:0000313" key="2">
    <source>
        <dbReference type="Proteomes" id="UP000603227"/>
    </source>
</evidence>
<comment type="caution">
    <text evidence="1">The sequence shown here is derived from an EMBL/GenBank/DDBJ whole genome shotgun (WGS) entry which is preliminary data.</text>
</comment>
<dbReference type="RefSeq" id="WP_189786596.1">
    <property type="nucleotide sequence ID" value="NZ_BNAT01000034.1"/>
</dbReference>
<name>A0A919DI93_9ACTN</name>
<gene>
    <name evidence="1" type="ORF">GCM10017771_71660</name>
</gene>
<evidence type="ECO:0000313" key="1">
    <source>
        <dbReference type="EMBL" id="GHE50012.1"/>
    </source>
</evidence>
<reference evidence="1" key="1">
    <citation type="journal article" date="2014" name="Int. J. Syst. Evol. Microbiol.">
        <title>Complete genome sequence of Corynebacterium casei LMG S-19264T (=DSM 44701T), isolated from a smear-ripened cheese.</title>
        <authorList>
            <consortium name="US DOE Joint Genome Institute (JGI-PGF)"/>
            <person name="Walter F."/>
            <person name="Albersmeier A."/>
            <person name="Kalinowski J."/>
            <person name="Ruckert C."/>
        </authorList>
    </citation>
    <scope>NUCLEOTIDE SEQUENCE</scope>
    <source>
        <strain evidence="1">CGMCC 4.7403</strain>
    </source>
</reference>
<dbReference type="NCBIfam" id="TIGR00026">
    <property type="entry name" value="hi_GC_TIGR00026"/>
    <property type="match status" value="1"/>
</dbReference>
<dbReference type="Gene3D" id="2.30.110.10">
    <property type="entry name" value="Electron Transport, Fmn-binding Protein, Chain A"/>
    <property type="match status" value="1"/>
</dbReference>
<dbReference type="InterPro" id="IPR012349">
    <property type="entry name" value="Split_barrel_FMN-bd"/>
</dbReference>
<reference evidence="1" key="2">
    <citation type="submission" date="2020-09" db="EMBL/GenBank/DDBJ databases">
        <authorList>
            <person name="Sun Q."/>
            <person name="Zhou Y."/>
        </authorList>
    </citation>
    <scope>NUCLEOTIDE SEQUENCE</scope>
    <source>
        <strain evidence="1">CGMCC 4.7403</strain>
    </source>
</reference>
<sequence>MPRAADGPDLKQRLVTTFQRCVANPVLRRVPLHTLLETTGRKSGLPRRTPLGGRRVGDSFWLVSEFGEKSQYVRNIRADPRVRVRIRGRWHEGTAHVLPDDDPIARLRTLPRMNSAGVRALGSRSGLLTIRVDLRTRD</sequence>
<dbReference type="EMBL" id="BNAT01000034">
    <property type="protein sequence ID" value="GHE50012.1"/>
    <property type="molecule type" value="Genomic_DNA"/>
</dbReference>
<dbReference type="Proteomes" id="UP000603227">
    <property type="component" value="Unassembled WGS sequence"/>
</dbReference>
<keyword evidence="2" id="KW-1185">Reference proteome</keyword>